<evidence type="ECO:0000313" key="1">
    <source>
        <dbReference type="EMBL" id="KAF2627732.1"/>
    </source>
</evidence>
<keyword evidence="2" id="KW-1185">Reference proteome</keyword>
<evidence type="ECO:0000313" key="2">
    <source>
        <dbReference type="Proteomes" id="UP000799754"/>
    </source>
</evidence>
<dbReference type="Proteomes" id="UP000799754">
    <property type="component" value="Unassembled WGS sequence"/>
</dbReference>
<proteinExistence type="predicted"/>
<name>A0ACB6S2I8_9PLEO</name>
<gene>
    <name evidence="1" type="ORF">BU25DRAFT_410864</name>
</gene>
<protein>
    <submittedName>
        <fullName evidence="1">Uncharacterized protein</fullName>
    </submittedName>
</protein>
<organism evidence="1 2">
    <name type="scientific">Macroventuria anomochaeta</name>
    <dbReference type="NCBI Taxonomy" id="301207"/>
    <lineage>
        <taxon>Eukaryota</taxon>
        <taxon>Fungi</taxon>
        <taxon>Dikarya</taxon>
        <taxon>Ascomycota</taxon>
        <taxon>Pezizomycotina</taxon>
        <taxon>Dothideomycetes</taxon>
        <taxon>Pleosporomycetidae</taxon>
        <taxon>Pleosporales</taxon>
        <taxon>Pleosporineae</taxon>
        <taxon>Didymellaceae</taxon>
        <taxon>Macroventuria</taxon>
    </lineage>
</organism>
<accession>A0ACB6S2I8</accession>
<sequence>MRLRERTMVSPASTTMPLRPGPPITYISRMQIEQRDAYQGSSGDAQLGCVRLELTFACSPSANPSLTCYQPSYAAEDILLTDILQYCCGCAMDTYPNFEEPTCRLHLTDSPLRKMQSIEMESPRDSMVSHRSNQSTAFDLSAPPSPKDKLGGHGERRAFSEVAASKPQSALTEDTPNPGPLAEQTQPAHDRPGWPRLAEVMSQVPEFAAFPRFRELNVKNLLYYQVELELLRQQIEREEEEEMLNVERYDRIVKGASTEYHKLLIKLRILLREYNEALLQLSQVSALSDPEEYNMRSLRNWLSDAKGGDGAIRDVNGTVETYGDRDDIHHTSDYRTVLSALLWAKPPPKGDFDLVVTHPEAKIDGLTKWTVYYLYPYWWSIRDRWRGKFDEEAQRRKLNDKKHPEERNTVERKSEGAALRLTSSLSTIVACLIPVVAIVVLKQLSRTRDLLLCITGFAIFFAAGLIFLTQGTSSRTEIFAATAAFSAVMVVFISQPIIQVPLGSEV</sequence>
<dbReference type="EMBL" id="MU006716">
    <property type="protein sequence ID" value="KAF2627732.1"/>
    <property type="molecule type" value="Genomic_DNA"/>
</dbReference>
<reference evidence="1" key="1">
    <citation type="journal article" date="2020" name="Stud. Mycol.">
        <title>101 Dothideomycetes genomes: a test case for predicting lifestyles and emergence of pathogens.</title>
        <authorList>
            <person name="Haridas S."/>
            <person name="Albert R."/>
            <person name="Binder M."/>
            <person name="Bloem J."/>
            <person name="Labutti K."/>
            <person name="Salamov A."/>
            <person name="Andreopoulos B."/>
            <person name="Baker S."/>
            <person name="Barry K."/>
            <person name="Bills G."/>
            <person name="Bluhm B."/>
            <person name="Cannon C."/>
            <person name="Castanera R."/>
            <person name="Culley D."/>
            <person name="Daum C."/>
            <person name="Ezra D."/>
            <person name="Gonzalez J."/>
            <person name="Henrissat B."/>
            <person name="Kuo A."/>
            <person name="Liang C."/>
            <person name="Lipzen A."/>
            <person name="Lutzoni F."/>
            <person name="Magnuson J."/>
            <person name="Mondo S."/>
            <person name="Nolan M."/>
            <person name="Ohm R."/>
            <person name="Pangilinan J."/>
            <person name="Park H.-J."/>
            <person name="Ramirez L."/>
            <person name="Alfaro M."/>
            <person name="Sun H."/>
            <person name="Tritt A."/>
            <person name="Yoshinaga Y."/>
            <person name="Zwiers L.-H."/>
            <person name="Turgeon B."/>
            <person name="Goodwin S."/>
            <person name="Spatafora J."/>
            <person name="Crous P."/>
            <person name="Grigoriev I."/>
        </authorList>
    </citation>
    <scope>NUCLEOTIDE SEQUENCE</scope>
    <source>
        <strain evidence="1">CBS 525.71</strain>
    </source>
</reference>
<comment type="caution">
    <text evidence="1">The sequence shown here is derived from an EMBL/GenBank/DDBJ whole genome shotgun (WGS) entry which is preliminary data.</text>
</comment>